<name>A0A074XT53_AURPU</name>
<evidence type="ECO:0000313" key="2">
    <source>
        <dbReference type="Proteomes" id="UP000030706"/>
    </source>
</evidence>
<dbReference type="RefSeq" id="XP_029764847.1">
    <property type="nucleotide sequence ID" value="XM_029904701.1"/>
</dbReference>
<dbReference type="EMBL" id="KL584975">
    <property type="protein sequence ID" value="KEQ88660.1"/>
    <property type="molecule type" value="Genomic_DNA"/>
</dbReference>
<dbReference type="HOGENOM" id="CLU_2628451_0_0_1"/>
<dbReference type="AlphaFoldDB" id="A0A074XT53"/>
<reference evidence="1 2" key="1">
    <citation type="journal article" date="2014" name="BMC Genomics">
        <title>Genome sequencing of four Aureobasidium pullulans varieties: biotechnological potential, stress tolerance, and description of new species.</title>
        <authorList>
            <person name="Gostin Ar C."/>
            <person name="Ohm R.A."/>
            <person name="Kogej T."/>
            <person name="Sonjak S."/>
            <person name="Turk M."/>
            <person name="Zajc J."/>
            <person name="Zalar P."/>
            <person name="Grube M."/>
            <person name="Sun H."/>
            <person name="Han J."/>
            <person name="Sharma A."/>
            <person name="Chiniquy J."/>
            <person name="Ngan C.Y."/>
            <person name="Lipzen A."/>
            <person name="Barry K."/>
            <person name="Grigoriev I.V."/>
            <person name="Gunde-Cimerman N."/>
        </authorList>
    </citation>
    <scope>NUCLEOTIDE SEQUENCE [LARGE SCALE GENOMIC DNA]</scope>
    <source>
        <strain evidence="1 2">EXF-150</strain>
    </source>
</reference>
<proteinExistence type="predicted"/>
<feature type="non-terminal residue" evidence="1">
    <location>
        <position position="78"/>
    </location>
</feature>
<dbReference type="GeneID" id="40747007"/>
<accession>A0A074XT53</accession>
<evidence type="ECO:0000313" key="1">
    <source>
        <dbReference type="EMBL" id="KEQ88660.1"/>
    </source>
</evidence>
<sequence>MWTFQLHGKAVSGGESVVELESTRDEVKHIRSFKEQGRDNFMDQKGFIFHPSLRRLYRSNQNNRLLFTLRIKDPVLHW</sequence>
<organism evidence="1 2">
    <name type="scientific">Aureobasidium pullulans EXF-150</name>
    <dbReference type="NCBI Taxonomy" id="1043002"/>
    <lineage>
        <taxon>Eukaryota</taxon>
        <taxon>Fungi</taxon>
        <taxon>Dikarya</taxon>
        <taxon>Ascomycota</taxon>
        <taxon>Pezizomycotina</taxon>
        <taxon>Dothideomycetes</taxon>
        <taxon>Dothideomycetidae</taxon>
        <taxon>Dothideales</taxon>
        <taxon>Saccotheciaceae</taxon>
        <taxon>Aureobasidium</taxon>
    </lineage>
</organism>
<protein>
    <submittedName>
        <fullName evidence="1">Uncharacterized protein</fullName>
    </submittedName>
</protein>
<gene>
    <name evidence="1" type="ORF">M438DRAFT_342228</name>
</gene>
<dbReference type="Proteomes" id="UP000030706">
    <property type="component" value="Unassembled WGS sequence"/>
</dbReference>
<keyword evidence="2" id="KW-1185">Reference proteome</keyword>